<keyword evidence="3" id="KW-1185">Reference proteome</keyword>
<evidence type="ECO:0000313" key="2">
    <source>
        <dbReference type="EMBL" id="MBA9054477.1"/>
    </source>
</evidence>
<reference evidence="2 3" key="1">
    <citation type="submission" date="2020-08" db="EMBL/GenBank/DDBJ databases">
        <title>Sequencing the genomes of 1000 actinobacteria strains.</title>
        <authorList>
            <person name="Klenk H.-P."/>
        </authorList>
    </citation>
    <scope>NUCLEOTIDE SEQUENCE [LARGE SCALE GENOMIC DNA]</scope>
    <source>
        <strain evidence="2 3">DSM 41827</strain>
    </source>
</reference>
<evidence type="ECO:0000313" key="3">
    <source>
        <dbReference type="Proteomes" id="UP000577386"/>
    </source>
</evidence>
<evidence type="ECO:0000256" key="1">
    <source>
        <dbReference type="SAM" id="MobiDB-lite"/>
    </source>
</evidence>
<feature type="compositionally biased region" description="Pro residues" evidence="1">
    <location>
        <begin position="106"/>
        <end position="116"/>
    </location>
</feature>
<accession>A0A7W3RLS4</accession>
<dbReference type="AlphaFoldDB" id="A0A7W3RLS4"/>
<dbReference type="Proteomes" id="UP000577386">
    <property type="component" value="Unassembled WGS sequence"/>
</dbReference>
<comment type="caution">
    <text evidence="2">The sequence shown here is derived from an EMBL/GenBank/DDBJ whole genome shotgun (WGS) entry which is preliminary data.</text>
</comment>
<name>A0A7W3RLS4_STRMR</name>
<dbReference type="PANTHER" id="PTHR39166">
    <property type="entry name" value="BLL1166 PROTEIN"/>
    <property type="match status" value="1"/>
</dbReference>
<organism evidence="2 3">
    <name type="scientific">Streptomyces murinus</name>
    <dbReference type="NCBI Taxonomy" id="33900"/>
    <lineage>
        <taxon>Bacteria</taxon>
        <taxon>Bacillati</taxon>
        <taxon>Actinomycetota</taxon>
        <taxon>Actinomycetes</taxon>
        <taxon>Kitasatosporales</taxon>
        <taxon>Streptomycetaceae</taxon>
        <taxon>Streptomyces</taxon>
    </lineage>
</organism>
<dbReference type="Pfam" id="PF06042">
    <property type="entry name" value="NTP_transf_6"/>
    <property type="match status" value="1"/>
</dbReference>
<protein>
    <recommendedName>
        <fullName evidence="4">Nucleotidyltransferase family protein</fullName>
    </recommendedName>
</protein>
<evidence type="ECO:0008006" key="4">
    <source>
        <dbReference type="Google" id="ProtNLM"/>
    </source>
</evidence>
<feature type="region of interest" description="Disordered" evidence="1">
    <location>
        <begin position="106"/>
        <end position="125"/>
    </location>
</feature>
<gene>
    <name evidence="2" type="ORF">HDA42_003655</name>
</gene>
<dbReference type="EMBL" id="JACJIJ010000002">
    <property type="protein sequence ID" value="MBA9054477.1"/>
    <property type="molecule type" value="Genomic_DNA"/>
</dbReference>
<sequence length="155" mass="16432">MAGRLSGGEQERLREVLGRNEVLVEVLGRAAGMRLPGWYLTAGCLFQTVWNVVTGRPPGRGIKDYDLFYFDDTDLSWEAEDAVIRAGREVFALPAGAPPPTLVLPRPLRQPGPGRPLLPAAQRGAGAPALRRVNFPAGSACSAPAGRAAPPPSPV</sequence>
<dbReference type="PANTHER" id="PTHR39166:SF1">
    <property type="entry name" value="BLL1166 PROTEIN"/>
    <property type="match status" value="1"/>
</dbReference>
<dbReference type="InterPro" id="IPR009267">
    <property type="entry name" value="NTP_transf_6"/>
</dbReference>
<proteinExistence type="predicted"/>